<evidence type="ECO:0000313" key="2">
    <source>
        <dbReference type="Proteomes" id="UP001497680"/>
    </source>
</evidence>
<accession>A0ACC0D5F4</accession>
<sequence>MDPRDQQQRHFPLELVFQVMTCLLPTKDNAIIPQSHPATKVLVAFLTVSRATYREAVRQLKKHCIYLGHHDDIFCFINCLRIRQRTISRVASLPSVFQDITSMYLYIDDARTTCWAIMYILIHTGPTLKRLTVETSDEPFMFPGKDIAPTAAIQFGLEYLTKIEELITNADFFYMFAGTADQKPPPLFTTLKRLALMSNWVHDNPCWYWPLVRFPAINHIVLKATCIFRDYTFPPELVDFREQHSIGPVKIVLPCDDGPWKNFYCPCKAYYIEREGGDHVHVMKQLLSLDDYDWWKAAVAGEIWDWGDDHYASPMKDLDCGLSATHPFWNSDFRCYWDCHGDH</sequence>
<dbReference type="Proteomes" id="UP001497680">
    <property type="component" value="Unassembled WGS sequence"/>
</dbReference>
<keyword evidence="2" id="KW-1185">Reference proteome</keyword>
<dbReference type="EMBL" id="MU394305">
    <property type="protein sequence ID" value="KAI6087777.1"/>
    <property type="molecule type" value="Genomic_DNA"/>
</dbReference>
<gene>
    <name evidence="1" type="ORF">F4821DRAFT_277482</name>
</gene>
<evidence type="ECO:0000313" key="1">
    <source>
        <dbReference type="EMBL" id="KAI6087777.1"/>
    </source>
</evidence>
<name>A0ACC0D5F4_9PEZI</name>
<proteinExistence type="predicted"/>
<comment type="caution">
    <text evidence="1">The sequence shown here is derived from an EMBL/GenBank/DDBJ whole genome shotgun (WGS) entry which is preliminary data.</text>
</comment>
<organism evidence="1 2">
    <name type="scientific">Hypoxylon rubiginosum</name>
    <dbReference type="NCBI Taxonomy" id="110542"/>
    <lineage>
        <taxon>Eukaryota</taxon>
        <taxon>Fungi</taxon>
        <taxon>Dikarya</taxon>
        <taxon>Ascomycota</taxon>
        <taxon>Pezizomycotina</taxon>
        <taxon>Sordariomycetes</taxon>
        <taxon>Xylariomycetidae</taxon>
        <taxon>Xylariales</taxon>
        <taxon>Hypoxylaceae</taxon>
        <taxon>Hypoxylon</taxon>
    </lineage>
</organism>
<reference evidence="1 2" key="1">
    <citation type="journal article" date="2022" name="New Phytol.">
        <title>Ecological generalism drives hyperdiversity of secondary metabolite gene clusters in xylarialean endophytes.</title>
        <authorList>
            <person name="Franco M.E.E."/>
            <person name="Wisecaver J.H."/>
            <person name="Arnold A.E."/>
            <person name="Ju Y.M."/>
            <person name="Slot J.C."/>
            <person name="Ahrendt S."/>
            <person name="Moore L.P."/>
            <person name="Eastman K.E."/>
            <person name="Scott K."/>
            <person name="Konkel Z."/>
            <person name="Mondo S.J."/>
            <person name="Kuo A."/>
            <person name="Hayes R.D."/>
            <person name="Haridas S."/>
            <person name="Andreopoulos B."/>
            <person name="Riley R."/>
            <person name="LaButti K."/>
            <person name="Pangilinan J."/>
            <person name="Lipzen A."/>
            <person name="Amirebrahimi M."/>
            <person name="Yan J."/>
            <person name="Adam C."/>
            <person name="Keymanesh K."/>
            <person name="Ng V."/>
            <person name="Louie K."/>
            <person name="Northen T."/>
            <person name="Drula E."/>
            <person name="Henrissat B."/>
            <person name="Hsieh H.M."/>
            <person name="Youens-Clark K."/>
            <person name="Lutzoni F."/>
            <person name="Miadlikowska J."/>
            <person name="Eastwood D.C."/>
            <person name="Hamelin R.C."/>
            <person name="Grigoriev I.V."/>
            <person name="U'Ren J.M."/>
        </authorList>
    </citation>
    <scope>NUCLEOTIDE SEQUENCE [LARGE SCALE GENOMIC DNA]</scope>
    <source>
        <strain evidence="1 2">ER1909</strain>
    </source>
</reference>
<protein>
    <submittedName>
        <fullName evidence="1">Uncharacterized protein</fullName>
    </submittedName>
</protein>